<evidence type="ECO:0000256" key="12">
    <source>
        <dbReference type="SAM" id="Coils"/>
    </source>
</evidence>
<dbReference type="AlphaFoldDB" id="A0ABD3G656"/>
<evidence type="ECO:0000256" key="2">
    <source>
        <dbReference type="ARBA" id="ARBA00022490"/>
    </source>
</evidence>
<sequence>MKSNAVQVAVRVRPLSSNETDQGSEACVDAVDSSVLLAEKQFDFEAAFPATTQQEKVYSTLVSPMLDQFFDGYNATVFAYGQTGSGKTYTMGNEFASNVAPTELGVIPRVIESIFKRVSTSPNPQHFVIKLSYLEILNEEIHDLLAKALSESQLISTGLSIRGDGDRGIVVAGLSEHIVNSTDQAGELLRAGALARATASTSMNAQSSRSHAICTIVMEHHDVRAAEGGTETRFSKFHLVDLAGSERVRRTNSEGARFKEGVNINRGLLALGNVINALCERRRTSSSTAHIPYRDSKLTRLLQDSLGGNSKTLMIACISPADVNYEETSNTLRYASRTRKIENQAVINKERSVENEVIYLKQQVEILQLQFLQQTQGMVSGSSRIDDHHPNNLEEENRRLKEELLVANGAKEKWKTVANELADKNKNVNREAKVSMDIPSSMSTPKANESIKSDRGLSRLEQLRKFQSQKLKSVNTKASPAVKRRTDGTTVPNKRSRTLMSPITPDIGKKSLSARTTDTKATVGSAALSIGATTKLLQQVVASREAVSSAKEAVRTNVADRKALALEISRLETLPAVESAEKLVKLQDELRKKTGSIRILQQKLANIEGTMSLPSGLFPAKVDACHDLIRYLIQTLVESKEECTNCRVGLRAANEEIEKLTKELQLSQKQAAKRKAAKKRKQRQSYETMETLFSSSDEEDDNSADSDYVDDEDRRTRRTKRKRGANTPSEGADVLDEINELLETSGATCCSCHGKCATNACACKAQSRVCSDECSCNSKKCQNQIAHGDSSSENLKNGGEATDEMDNSTPNGVESPNLTGTEAVDTAAAIHLMSP</sequence>
<proteinExistence type="inferred from homology"/>
<dbReference type="PRINTS" id="PR00380">
    <property type="entry name" value="KINESINHEAVY"/>
</dbReference>
<evidence type="ECO:0000256" key="13">
    <source>
        <dbReference type="SAM" id="MobiDB-lite"/>
    </source>
</evidence>
<dbReference type="InterPro" id="IPR001752">
    <property type="entry name" value="Kinesin_motor_dom"/>
</dbReference>
<dbReference type="Pfam" id="PF00225">
    <property type="entry name" value="Kinesin"/>
    <property type="match status" value="1"/>
</dbReference>
<keyword evidence="3 11" id="KW-0493">Microtubule</keyword>
<evidence type="ECO:0000259" key="14">
    <source>
        <dbReference type="PROSITE" id="PS50067"/>
    </source>
</evidence>
<evidence type="ECO:0000256" key="11">
    <source>
        <dbReference type="RuleBase" id="RU000394"/>
    </source>
</evidence>
<protein>
    <recommendedName>
        <fullName evidence="11">Kinesin-like protein</fullName>
    </recommendedName>
</protein>
<evidence type="ECO:0000256" key="7">
    <source>
        <dbReference type="ARBA" id="ARBA00023175"/>
    </source>
</evidence>
<keyword evidence="7 10" id="KW-0505">Motor protein</keyword>
<evidence type="ECO:0000256" key="3">
    <source>
        <dbReference type="ARBA" id="ARBA00022701"/>
    </source>
</evidence>
<feature type="domain" description="Kinesin motor" evidence="14">
    <location>
        <begin position="5"/>
        <end position="341"/>
    </location>
</feature>
<comment type="similarity">
    <text evidence="9">Belongs to the TRAFAC class myosin-kinesin ATPase superfamily. Kinesin family. KIN-5/BimC subfamily.</text>
</comment>
<dbReference type="SMART" id="SM01114">
    <property type="entry name" value="CXC"/>
    <property type="match status" value="1"/>
</dbReference>
<feature type="compositionally biased region" description="Polar residues" evidence="13">
    <location>
        <begin position="784"/>
        <end position="795"/>
    </location>
</feature>
<dbReference type="Proteomes" id="UP001632037">
    <property type="component" value="Unassembled WGS sequence"/>
</dbReference>
<feature type="binding site" evidence="10">
    <location>
        <begin position="81"/>
        <end position="88"/>
    </location>
    <ligand>
        <name>ATP</name>
        <dbReference type="ChEBI" id="CHEBI:30616"/>
    </ligand>
</feature>
<dbReference type="PANTHER" id="PTHR47969">
    <property type="entry name" value="CHROMOSOME-ASSOCIATED KINESIN KIF4A-RELATED"/>
    <property type="match status" value="1"/>
</dbReference>
<dbReference type="PROSITE" id="PS00411">
    <property type="entry name" value="KINESIN_MOTOR_1"/>
    <property type="match status" value="1"/>
</dbReference>
<keyword evidence="2" id="KW-0963">Cytoplasm</keyword>
<feature type="region of interest" description="Disordered" evidence="13">
    <location>
        <begin position="784"/>
        <end position="822"/>
    </location>
</feature>
<keyword evidence="6 12" id="KW-0175">Coiled coil</keyword>
<dbReference type="GO" id="GO:0005874">
    <property type="term" value="C:microtubule"/>
    <property type="evidence" value="ECO:0007669"/>
    <property type="project" value="UniProtKB-KW"/>
</dbReference>
<evidence type="ECO:0000256" key="10">
    <source>
        <dbReference type="PROSITE-ProRule" id="PRU00283"/>
    </source>
</evidence>
<dbReference type="InterPro" id="IPR027640">
    <property type="entry name" value="Kinesin-like_fam"/>
</dbReference>
<dbReference type="InterPro" id="IPR033467">
    <property type="entry name" value="Tesmin/TSO1-like_CXC"/>
</dbReference>
<dbReference type="GO" id="GO:0005524">
    <property type="term" value="F:ATP binding"/>
    <property type="evidence" value="ECO:0007669"/>
    <property type="project" value="UniProtKB-UniRule"/>
</dbReference>
<accession>A0ABD3G656</accession>
<keyword evidence="4 10" id="KW-0547">Nucleotide-binding</keyword>
<evidence type="ECO:0000256" key="8">
    <source>
        <dbReference type="ARBA" id="ARBA00023212"/>
    </source>
</evidence>
<feature type="compositionally biased region" description="Acidic residues" evidence="13">
    <location>
        <begin position="696"/>
        <end position="711"/>
    </location>
</feature>
<name>A0ABD3G656_9STRA</name>
<comment type="caution">
    <text evidence="15">The sequence shown here is derived from an EMBL/GenBank/DDBJ whole genome shotgun (WGS) entry which is preliminary data.</text>
</comment>
<evidence type="ECO:0000313" key="16">
    <source>
        <dbReference type="Proteomes" id="UP001632037"/>
    </source>
</evidence>
<feature type="compositionally biased region" description="Basic residues" evidence="13">
    <location>
        <begin position="674"/>
        <end position="683"/>
    </location>
</feature>
<dbReference type="EMBL" id="JBIMZQ010000001">
    <property type="protein sequence ID" value="KAL3674638.1"/>
    <property type="molecule type" value="Genomic_DNA"/>
</dbReference>
<keyword evidence="8" id="KW-0206">Cytoskeleton</keyword>
<comment type="subcellular location">
    <subcellularLocation>
        <location evidence="1">Cytoplasm</location>
        <location evidence="1">Cytoskeleton</location>
    </subcellularLocation>
</comment>
<dbReference type="PANTHER" id="PTHR47969:SF15">
    <property type="entry name" value="CHROMOSOME-ASSOCIATED KINESIN KIF4A-RELATED"/>
    <property type="match status" value="1"/>
</dbReference>
<dbReference type="InterPro" id="IPR036961">
    <property type="entry name" value="Kinesin_motor_dom_sf"/>
</dbReference>
<evidence type="ECO:0000313" key="15">
    <source>
        <dbReference type="EMBL" id="KAL3674638.1"/>
    </source>
</evidence>
<feature type="coiled-coil region" evidence="12">
    <location>
        <begin position="393"/>
        <end position="431"/>
    </location>
</feature>
<feature type="compositionally biased region" description="Polar residues" evidence="13">
    <location>
        <begin position="807"/>
        <end position="820"/>
    </location>
</feature>
<dbReference type="GO" id="GO:0003774">
    <property type="term" value="F:cytoskeletal motor activity"/>
    <property type="evidence" value="ECO:0007669"/>
    <property type="project" value="UniProtKB-UniRule"/>
</dbReference>
<evidence type="ECO:0000256" key="9">
    <source>
        <dbReference type="ARBA" id="ARBA00034704"/>
    </source>
</evidence>
<feature type="region of interest" description="Disordered" evidence="13">
    <location>
        <begin position="674"/>
        <end position="732"/>
    </location>
</feature>
<reference evidence="15 16" key="1">
    <citation type="submission" date="2024-09" db="EMBL/GenBank/DDBJ databases">
        <title>Genome sequencing and assembly of Phytophthora oleae, isolate VK10A, causative agent of rot of olive drupes.</title>
        <authorList>
            <person name="Conti Taguali S."/>
            <person name="Riolo M."/>
            <person name="La Spada F."/>
            <person name="Cacciola S.O."/>
            <person name="Dionisio G."/>
        </authorList>
    </citation>
    <scope>NUCLEOTIDE SEQUENCE [LARGE SCALE GENOMIC DNA]</scope>
    <source>
        <strain evidence="15 16">VK10A</strain>
    </source>
</reference>
<evidence type="ECO:0000256" key="6">
    <source>
        <dbReference type="ARBA" id="ARBA00023054"/>
    </source>
</evidence>
<dbReference type="GO" id="GO:0007010">
    <property type="term" value="P:cytoskeleton organization"/>
    <property type="evidence" value="ECO:0007669"/>
    <property type="project" value="UniProtKB-ARBA"/>
</dbReference>
<dbReference type="SMART" id="SM00129">
    <property type="entry name" value="KISc"/>
    <property type="match status" value="1"/>
</dbReference>
<dbReference type="FunFam" id="3.40.850.10:FF:000019">
    <property type="entry name" value="Kinesin-like protein KIN-5D"/>
    <property type="match status" value="1"/>
</dbReference>
<keyword evidence="5 10" id="KW-0067">ATP-binding</keyword>
<dbReference type="SUPFAM" id="SSF52540">
    <property type="entry name" value="P-loop containing nucleoside triphosphate hydrolases"/>
    <property type="match status" value="1"/>
</dbReference>
<evidence type="ECO:0000256" key="1">
    <source>
        <dbReference type="ARBA" id="ARBA00004245"/>
    </source>
</evidence>
<keyword evidence="16" id="KW-1185">Reference proteome</keyword>
<dbReference type="InterPro" id="IPR027417">
    <property type="entry name" value="P-loop_NTPase"/>
</dbReference>
<evidence type="ECO:0000256" key="4">
    <source>
        <dbReference type="ARBA" id="ARBA00022741"/>
    </source>
</evidence>
<dbReference type="InterPro" id="IPR019821">
    <property type="entry name" value="Kinesin_motor_CS"/>
</dbReference>
<organism evidence="15 16">
    <name type="scientific">Phytophthora oleae</name>
    <dbReference type="NCBI Taxonomy" id="2107226"/>
    <lineage>
        <taxon>Eukaryota</taxon>
        <taxon>Sar</taxon>
        <taxon>Stramenopiles</taxon>
        <taxon>Oomycota</taxon>
        <taxon>Peronosporomycetes</taxon>
        <taxon>Peronosporales</taxon>
        <taxon>Peronosporaceae</taxon>
        <taxon>Phytophthora</taxon>
    </lineage>
</organism>
<dbReference type="PROSITE" id="PS50067">
    <property type="entry name" value="KINESIN_MOTOR_2"/>
    <property type="match status" value="1"/>
</dbReference>
<gene>
    <name evidence="15" type="ORF">V7S43_000580</name>
</gene>
<dbReference type="Gene3D" id="3.40.850.10">
    <property type="entry name" value="Kinesin motor domain"/>
    <property type="match status" value="1"/>
</dbReference>
<evidence type="ECO:0000256" key="5">
    <source>
        <dbReference type="ARBA" id="ARBA00022840"/>
    </source>
</evidence>